<dbReference type="GO" id="GO:0032266">
    <property type="term" value="F:phosphatidylinositol-3-phosphate binding"/>
    <property type="evidence" value="ECO:0007669"/>
    <property type="project" value="TreeGrafter"/>
</dbReference>
<accession>A0A6A5BDT7</accession>
<keyword evidence="9" id="KW-0472">Membrane</keyword>
<comment type="similarity">
    <text evidence="3">Belongs to the ATG2 family.</text>
</comment>
<dbReference type="GO" id="GO:0061723">
    <property type="term" value="P:glycophagy"/>
    <property type="evidence" value="ECO:0007669"/>
    <property type="project" value="TreeGrafter"/>
</dbReference>
<evidence type="ECO:0000256" key="3">
    <source>
        <dbReference type="ARBA" id="ARBA00009714"/>
    </source>
</evidence>
<dbReference type="Pfam" id="PF13329">
    <property type="entry name" value="ATG2_CAD"/>
    <property type="match status" value="1"/>
</dbReference>
<dbReference type="VEuPathDB" id="AmoebaDB:NF0120720"/>
<dbReference type="VEuPathDB" id="AmoebaDB:NfTy_062860"/>
<feature type="region of interest" description="Disordered" evidence="12">
    <location>
        <begin position="1060"/>
        <end position="1103"/>
    </location>
</feature>
<proteinExistence type="inferred from homology"/>
<comment type="catalytic activity">
    <reaction evidence="10">
        <text>a 1,2-diacyl-sn-glycero-3-phospho-L-serine(in) = a 1,2-diacyl-sn-glycero-3-phospho-L-serine(out)</text>
        <dbReference type="Rhea" id="RHEA:38663"/>
        <dbReference type="ChEBI" id="CHEBI:57262"/>
    </reaction>
</comment>
<comment type="catalytic activity">
    <reaction evidence="11">
        <text>a 1,2-diacyl-sn-glycero-3-phosphoethanolamine(in) = a 1,2-diacyl-sn-glycero-3-phosphoethanolamine(out)</text>
        <dbReference type="Rhea" id="RHEA:38895"/>
        <dbReference type="ChEBI" id="CHEBI:64612"/>
    </reaction>
</comment>
<evidence type="ECO:0000256" key="6">
    <source>
        <dbReference type="ARBA" id="ARBA00022824"/>
    </source>
</evidence>
<evidence type="ECO:0000256" key="4">
    <source>
        <dbReference type="ARBA" id="ARBA00018070"/>
    </source>
</evidence>
<dbReference type="GeneID" id="68116754"/>
<dbReference type="VEuPathDB" id="AmoebaDB:FDP41_009538"/>
<dbReference type="GO" id="GO:0000422">
    <property type="term" value="P:autophagy of mitochondrion"/>
    <property type="evidence" value="ECO:0007669"/>
    <property type="project" value="TreeGrafter"/>
</dbReference>
<feature type="compositionally biased region" description="Acidic residues" evidence="12">
    <location>
        <begin position="66"/>
        <end position="76"/>
    </location>
</feature>
<evidence type="ECO:0000256" key="9">
    <source>
        <dbReference type="ARBA" id="ARBA00023136"/>
    </source>
</evidence>
<sequence>MEADFMTQSIDVPITKKMSESMAQQLMNQHVEVHESEMENLEFQEFDDGEDNEEKPIDVGAFVEFSTDDEDSETEELPSATSPVKKKTSPLHKTPSKNGNQPINNKLLNMPTIKVTKPESPPFVGSNVPTISCNISITLKAATFNILYQEANLGSMWRNFFKNSDKNGPVIPGIGHISLKLSNGLSCTLSFLSGNGNTNDTFSTLDYGNKQQKHDTTLTLAIGDVQLSERLCYDILGSSYKYSELRILEFLKKSKSNSTDEIEPQINYGYHFMKRDNCLKHTLMIKNPLQVTLDPGFIQRLSQVSQKLVSKITMFSRSMAEKQAKHHSEFDFEKAFLENLEEESHIAVPHKTAFEITTSVIMLDMVLPKELTNDLQTKHQFREDKVRLECQEIKIKAHFNEHGKLYYTNENEVDLNANERVQSDKTETVLPISFGETNLYLLKSKDVHDIIKLRPMDILLTLKQASTDDSSSHRYSENRMYYSNVPYSPPKYQENSYDEEYFEHSSLDSSSEDFADETTLEDAPIPSDKQFSEKDEHDDIEFSVDAIEDTILGGKVLKQANISLIVDISENKGGGDCVIELTKDQFDRLASFFSSLSQAFSSFLGQKKEEQQESQKLSRDILYSSPSPSFAMKFSIHDLVIRLSDPEANRSLAFNLKKLNALVVIFSDWISNNHPCTLIKTFISNEYINLYDVHNHQRTNIIRRDDKIVKSFRSNKYCSSISVITEISKDPTRSISSRAKLYFCGLYLSSLLTTSPENDWKNFLSEFFASNEEKSNLALSLSLNLALHDCIVDYKPPTPCTARAILAVDKIGFKTALNLPASSRETIFTINIEGVSLLLNNNFSADVLDYIHEEVKNKRLPRSDFGFINDLKYLRFVQIASLNSLQIKLFKKPTNTETFLGQSMLVCSPENNKSIFKSKIVTSIIMTEKEREIQKQKEPLTKVEISKGTIMIEFCNDSLKTMIEVVREIAKQFPKSSQNEPEAEPPNSTSASDSSTSKQHVLYPSLESGKDTLPTINYASSTTTNNVREDTIVISHTGNILEGINDHQFASVTTRKSTAVTEGLPVGKQSNPSALIGSSNVSPKDSTKTEHRSTSGSNKQVESGTIQSYISSLSSWVNFGYLTGDDTQKNQQPPNPTIQPGSSTSYMSTSRRQDDDELLVTSVYHTGSGSTFIKPSDSMKGTLLSSFIQREYFPKVTQEDVKKSTILPNDYPTPTFELVVKEVNIVCHLYGGSDWEEKQSTGKSLSESQSSDASSYLFGEDIITSTRDSCKLVQFVFNDIYLQLDTFPKNPMSTYVSRLNVSIMDIEIIDKLKMSNRNKMLKYWESIQNPRETGSSMFDLVYEVIWQQPVVPSMNETEVRIDIDILPIRLNLHQTTVEFLVDFFTKGTTNDSSSDNTSVNNSSETNTDVENSPRSSPTYFQHFRISPINLKIDYQPVRVHLDTVKESGITSYRSIVQMVNLVPITGSEVCIKAIQLNGVSGIEEIISRSTNLILGSINTSDVFRMLLGIMPLKSMYSIGTGMADLIVLPVQSYQTDGQILRGLRRGVVSFVTNLSVGTVQLSANAASGVNYVVSSADEYVKTNTGLRNVNYDYLDDDAPQQPSTTASCLDDDLPNNINDAIQKAYKDLSTGFENAKLAVIAIPRTGNMWSLPHVVLSPLAGMTGAVANLLMGIRSELDRSYRKESEDLFKRQ</sequence>
<dbReference type="GO" id="GO:0034727">
    <property type="term" value="P:piecemeal microautophagy of the nucleus"/>
    <property type="evidence" value="ECO:0007669"/>
    <property type="project" value="TreeGrafter"/>
</dbReference>
<evidence type="ECO:0000313" key="13">
    <source>
        <dbReference type="EMBL" id="KAF0972230.1"/>
    </source>
</evidence>
<dbReference type="GO" id="GO:0034045">
    <property type="term" value="C:phagophore assembly site membrane"/>
    <property type="evidence" value="ECO:0007669"/>
    <property type="project" value="UniProtKB-SubCell"/>
</dbReference>
<feature type="region of interest" description="Disordered" evidence="12">
    <location>
        <begin position="1124"/>
        <end position="1152"/>
    </location>
</feature>
<protein>
    <recommendedName>
        <fullName evidence="4">Autophagy-related protein 2</fullName>
    </recommendedName>
</protein>
<feature type="compositionally biased region" description="Low complexity" evidence="12">
    <location>
        <begin position="1390"/>
        <end position="1408"/>
    </location>
</feature>
<evidence type="ECO:0000256" key="10">
    <source>
        <dbReference type="ARBA" id="ARBA00024479"/>
    </source>
</evidence>
<dbReference type="GO" id="GO:0006869">
    <property type="term" value="P:lipid transport"/>
    <property type="evidence" value="ECO:0007669"/>
    <property type="project" value="UniProtKB-KW"/>
</dbReference>
<dbReference type="RefSeq" id="XP_044556945.1">
    <property type="nucleotide sequence ID" value="XM_044713507.1"/>
</dbReference>
<dbReference type="GO" id="GO:0043495">
    <property type="term" value="F:protein-membrane adaptor activity"/>
    <property type="evidence" value="ECO:0007669"/>
    <property type="project" value="TreeGrafter"/>
</dbReference>
<dbReference type="GO" id="GO:0000045">
    <property type="term" value="P:autophagosome assembly"/>
    <property type="evidence" value="ECO:0007669"/>
    <property type="project" value="TreeGrafter"/>
</dbReference>
<feature type="region of interest" description="Disordered" evidence="12">
    <location>
        <begin position="65"/>
        <end position="106"/>
    </location>
</feature>
<dbReference type="OrthoDB" id="18982at2759"/>
<dbReference type="GO" id="GO:0061709">
    <property type="term" value="P:reticulophagy"/>
    <property type="evidence" value="ECO:0007669"/>
    <property type="project" value="TreeGrafter"/>
</dbReference>
<keyword evidence="7" id="KW-0072">Autophagy</keyword>
<evidence type="ECO:0000256" key="8">
    <source>
        <dbReference type="ARBA" id="ARBA00023055"/>
    </source>
</evidence>
<dbReference type="InterPro" id="IPR026849">
    <property type="entry name" value="ATG2"/>
</dbReference>
<evidence type="ECO:0000256" key="2">
    <source>
        <dbReference type="ARBA" id="ARBA00004623"/>
    </source>
</evidence>
<organism evidence="13 14">
    <name type="scientific">Naegleria fowleri</name>
    <name type="common">Brain eating amoeba</name>
    <dbReference type="NCBI Taxonomy" id="5763"/>
    <lineage>
        <taxon>Eukaryota</taxon>
        <taxon>Discoba</taxon>
        <taxon>Heterolobosea</taxon>
        <taxon>Tetramitia</taxon>
        <taxon>Eutetramitia</taxon>
        <taxon>Vahlkampfiidae</taxon>
        <taxon>Naegleria</taxon>
    </lineage>
</organism>
<keyword evidence="14" id="KW-1185">Reference proteome</keyword>
<feature type="compositionally biased region" description="Polar residues" evidence="12">
    <location>
        <begin position="1094"/>
        <end position="1103"/>
    </location>
</feature>
<feature type="compositionally biased region" description="Low complexity" evidence="12">
    <location>
        <begin position="988"/>
        <end position="997"/>
    </location>
</feature>
<gene>
    <name evidence="13" type="ORF">FDP41_009538</name>
</gene>
<dbReference type="OMA" id="MYSIGTG"/>
<evidence type="ECO:0000256" key="1">
    <source>
        <dbReference type="ARBA" id="ARBA00004406"/>
    </source>
</evidence>
<keyword evidence="6" id="KW-0256">Endoplasmic reticulum</keyword>
<reference evidence="13 14" key="1">
    <citation type="journal article" date="2019" name="Sci. Rep.">
        <title>Nanopore sequencing improves the draft genome of the human pathogenic amoeba Naegleria fowleri.</title>
        <authorList>
            <person name="Liechti N."/>
            <person name="Schurch N."/>
            <person name="Bruggmann R."/>
            <person name="Wittwer M."/>
        </authorList>
    </citation>
    <scope>NUCLEOTIDE SEQUENCE [LARGE SCALE GENOMIC DNA]</scope>
    <source>
        <strain evidence="13 14">ATCC 30894</strain>
    </source>
</reference>
<dbReference type="PANTHER" id="PTHR13190:SF1">
    <property type="entry name" value="AUTOPHAGY-RELATED 2, ISOFORM A"/>
    <property type="match status" value="1"/>
</dbReference>
<feature type="region of interest" description="Disordered" evidence="12">
    <location>
        <begin position="1390"/>
        <end position="1416"/>
    </location>
</feature>
<evidence type="ECO:0000256" key="5">
    <source>
        <dbReference type="ARBA" id="ARBA00022448"/>
    </source>
</evidence>
<evidence type="ECO:0000256" key="7">
    <source>
        <dbReference type="ARBA" id="ARBA00023006"/>
    </source>
</evidence>
<evidence type="ECO:0000256" key="11">
    <source>
        <dbReference type="ARBA" id="ARBA00024615"/>
    </source>
</evidence>
<comment type="caution">
    <text evidence="13">The sequence shown here is derived from an EMBL/GenBank/DDBJ whole genome shotgun (WGS) entry which is preliminary data.</text>
</comment>
<dbReference type="GO" id="GO:0061908">
    <property type="term" value="C:phagophore"/>
    <property type="evidence" value="ECO:0007669"/>
    <property type="project" value="TreeGrafter"/>
</dbReference>
<dbReference type="PANTHER" id="PTHR13190">
    <property type="entry name" value="AUTOPHAGY-RELATED 2, ISOFORM A"/>
    <property type="match status" value="1"/>
</dbReference>
<evidence type="ECO:0000256" key="12">
    <source>
        <dbReference type="SAM" id="MobiDB-lite"/>
    </source>
</evidence>
<dbReference type="GO" id="GO:0005789">
    <property type="term" value="C:endoplasmic reticulum membrane"/>
    <property type="evidence" value="ECO:0007669"/>
    <property type="project" value="UniProtKB-SubCell"/>
</dbReference>
<feature type="compositionally biased region" description="Polar residues" evidence="12">
    <location>
        <begin position="1068"/>
        <end position="1084"/>
    </location>
</feature>
<feature type="compositionally biased region" description="Polar residues" evidence="12">
    <location>
        <begin position="96"/>
        <end position="106"/>
    </location>
</feature>
<evidence type="ECO:0000313" key="14">
    <source>
        <dbReference type="Proteomes" id="UP000444721"/>
    </source>
</evidence>
<feature type="region of interest" description="Disordered" evidence="12">
    <location>
        <begin position="973"/>
        <end position="999"/>
    </location>
</feature>
<dbReference type="Proteomes" id="UP000444721">
    <property type="component" value="Unassembled WGS sequence"/>
</dbReference>
<keyword evidence="5" id="KW-0813">Transport</keyword>
<name>A0A6A5BDT7_NAEFO</name>
<dbReference type="EMBL" id="VFQX01000070">
    <property type="protein sequence ID" value="KAF0972230.1"/>
    <property type="molecule type" value="Genomic_DNA"/>
</dbReference>
<feature type="region of interest" description="Disordered" evidence="12">
    <location>
        <begin position="512"/>
        <end position="535"/>
    </location>
</feature>
<keyword evidence="8" id="KW-0445">Lipid transport</keyword>
<feature type="compositionally biased region" description="Polar residues" evidence="12">
    <location>
        <begin position="1138"/>
        <end position="1150"/>
    </location>
</feature>
<comment type="subcellular location">
    <subcellularLocation>
        <location evidence="1">Endoplasmic reticulum membrane</location>
        <topology evidence="1">Peripheral membrane protein</topology>
    </subcellularLocation>
    <subcellularLocation>
        <location evidence="2">Preautophagosomal structure membrane</location>
        <topology evidence="2">Peripheral membrane protein</topology>
    </subcellularLocation>
</comment>